<dbReference type="Proteomes" id="UP000325641">
    <property type="component" value="Chromosome"/>
</dbReference>
<dbReference type="OrthoDB" id="7107775at2"/>
<dbReference type="AlphaFoldDB" id="A0A5P6P6H5"/>
<name>A0A5P6P6H5_9BRAD</name>
<proteinExistence type="predicted"/>
<reference evidence="2" key="1">
    <citation type="submission" date="2019-10" db="EMBL/GenBank/DDBJ databases">
        <title>Complete Genome Sequence of Bradyrhizobium betae type strain PL7HG1T.</title>
        <authorList>
            <person name="Bromfield E.S.P."/>
            <person name="Cloutier S."/>
        </authorList>
    </citation>
    <scope>NUCLEOTIDE SEQUENCE [LARGE SCALE GENOMIC DNA]</scope>
    <source>
        <strain evidence="2">PL7HG1</strain>
    </source>
</reference>
<dbReference type="RefSeq" id="WP_151646423.1">
    <property type="nucleotide sequence ID" value="NZ_CP044543.1"/>
</dbReference>
<dbReference type="EMBL" id="CP044543">
    <property type="protein sequence ID" value="QFI73967.1"/>
    <property type="molecule type" value="Genomic_DNA"/>
</dbReference>
<evidence type="ECO:0000313" key="1">
    <source>
        <dbReference type="EMBL" id="QFI73967.1"/>
    </source>
</evidence>
<evidence type="ECO:0000313" key="2">
    <source>
        <dbReference type="Proteomes" id="UP000325641"/>
    </source>
</evidence>
<protein>
    <submittedName>
        <fullName evidence="1">Uncharacterized protein</fullName>
    </submittedName>
</protein>
<gene>
    <name evidence="1" type="ORF">F8237_17065</name>
</gene>
<sequence length="301" mass="33638">MAEFKHGIKNGKFMDALERLAARKSWWRDVLRDRELIIAVRKEYLNVYWQGQSIFMARFSGGEVVASTHPKYLLNPDISGQIALRGELFDMKTLEPKLLMRNYDSGVTLSKMKKAAALYSGEEKQGVHVIATSNPSVVDVEIAFNANGVADVGSIPRLDIAAFETAEEGVDLVFWEAKLFGNSEVRKAVVNQIKKYQKVISASKPQILDSYRCVAGNLVRFAEMSEGTRNVSRDIQRVADNKAKLSVSEANVGLIVYGFDAPQRDGLGKIMKDRLQTELAGLNIGKHRIRFKGKPKGLRFN</sequence>
<organism evidence="1 2">
    <name type="scientific">Bradyrhizobium betae</name>
    <dbReference type="NCBI Taxonomy" id="244734"/>
    <lineage>
        <taxon>Bacteria</taxon>
        <taxon>Pseudomonadati</taxon>
        <taxon>Pseudomonadota</taxon>
        <taxon>Alphaproteobacteria</taxon>
        <taxon>Hyphomicrobiales</taxon>
        <taxon>Nitrobacteraceae</taxon>
        <taxon>Bradyrhizobium</taxon>
    </lineage>
</organism>
<dbReference type="KEGG" id="bbet:F8237_17065"/>
<accession>A0A5P6P6H5</accession>